<evidence type="ECO:0000313" key="2">
    <source>
        <dbReference type="Proteomes" id="UP000887540"/>
    </source>
</evidence>
<dbReference type="Proteomes" id="UP000887540">
    <property type="component" value="Unplaced"/>
</dbReference>
<dbReference type="PANTHER" id="PTHR44147:SF2">
    <property type="entry name" value="DEHYDROGENASE_REDUCTASE SDR FAMILY MEMBER 1"/>
    <property type="match status" value="1"/>
</dbReference>
<accession>A0A914DNJ5</accession>
<dbReference type="Pfam" id="PF00106">
    <property type="entry name" value="adh_short"/>
    <property type="match status" value="1"/>
</dbReference>
<dbReference type="AlphaFoldDB" id="A0A914DNJ5"/>
<dbReference type="InterPro" id="IPR036291">
    <property type="entry name" value="NAD(P)-bd_dom_sf"/>
</dbReference>
<feature type="transmembrane region" description="Helical" evidence="1">
    <location>
        <begin position="153"/>
        <end position="173"/>
    </location>
</feature>
<name>A0A914DNJ5_9BILA</name>
<evidence type="ECO:0000256" key="1">
    <source>
        <dbReference type="SAM" id="Phobius"/>
    </source>
</evidence>
<dbReference type="Gene3D" id="3.40.50.720">
    <property type="entry name" value="NAD(P)-binding Rossmann-like Domain"/>
    <property type="match status" value="1"/>
</dbReference>
<keyword evidence="2" id="KW-1185">Reference proteome</keyword>
<dbReference type="WBParaSite" id="ACRNAN_scaffold3194.g7181.t1">
    <property type="protein sequence ID" value="ACRNAN_scaffold3194.g7181.t1"/>
    <property type="gene ID" value="ACRNAN_scaffold3194.g7181"/>
</dbReference>
<dbReference type="InterPro" id="IPR002347">
    <property type="entry name" value="SDR_fam"/>
</dbReference>
<reference evidence="3" key="1">
    <citation type="submission" date="2022-11" db="UniProtKB">
        <authorList>
            <consortium name="WormBaseParasite"/>
        </authorList>
    </citation>
    <scope>IDENTIFICATION</scope>
</reference>
<keyword evidence="1" id="KW-0472">Membrane</keyword>
<dbReference type="PRINTS" id="PR00081">
    <property type="entry name" value="GDHRDH"/>
</dbReference>
<sequence length="294" mass="32156">MSLRGKIAVVTGASRGIGRGIALQLGEAGAKVYVTGRDPKNKKVDPTLPSLEKTAREITQRGGQGVLVYVDHSDMTEVKTLFEKIDRENNGQLDILVNNAYAAVDSPEMKIRKFWEADPYLWDTINNVGLRNHYFCSVYAARLMVKNKNRNRLIVNISSIGGGTYLFGVAYGVGKGGCDRMAADMGRELKSSGVTVVSLWPGAVKTELMSRFAEKGLLSTDGIGGEDIKTMFKEAESPEYSGKAVVALATDPNSIKKTGQVLLTSDLGKEYGFKDIDGREIRIDINQWKTKPKI</sequence>
<organism evidence="2 3">
    <name type="scientific">Acrobeloides nanus</name>
    <dbReference type="NCBI Taxonomy" id="290746"/>
    <lineage>
        <taxon>Eukaryota</taxon>
        <taxon>Metazoa</taxon>
        <taxon>Ecdysozoa</taxon>
        <taxon>Nematoda</taxon>
        <taxon>Chromadorea</taxon>
        <taxon>Rhabditida</taxon>
        <taxon>Tylenchina</taxon>
        <taxon>Cephalobomorpha</taxon>
        <taxon>Cephaloboidea</taxon>
        <taxon>Cephalobidae</taxon>
        <taxon>Acrobeloides</taxon>
    </lineage>
</organism>
<keyword evidence="1" id="KW-0812">Transmembrane</keyword>
<dbReference type="PANTHER" id="PTHR44147">
    <property type="entry name" value="DEHYDROGENASE/REDUCTASE SDR FAMILY MEMBER 1"/>
    <property type="match status" value="1"/>
</dbReference>
<protein>
    <submittedName>
        <fullName evidence="3">Dehydrogenase/reductase SDR family member 1</fullName>
    </submittedName>
</protein>
<keyword evidence="1" id="KW-1133">Transmembrane helix</keyword>
<proteinExistence type="predicted"/>
<evidence type="ECO:0000313" key="3">
    <source>
        <dbReference type="WBParaSite" id="ACRNAN_scaffold3194.g7181.t1"/>
    </source>
</evidence>
<dbReference type="SUPFAM" id="SSF51735">
    <property type="entry name" value="NAD(P)-binding Rossmann-fold domains"/>
    <property type="match status" value="1"/>
</dbReference>